<evidence type="ECO:0000313" key="6">
    <source>
        <dbReference type="EMBL" id="MFD0914984.1"/>
    </source>
</evidence>
<evidence type="ECO:0000256" key="1">
    <source>
        <dbReference type="ARBA" id="ARBA00005189"/>
    </source>
</evidence>
<name>A0ABW3FDX7_9HYPH</name>
<keyword evidence="4" id="KW-0472">Membrane</keyword>
<dbReference type="RefSeq" id="WP_377210836.1">
    <property type="nucleotide sequence ID" value="NZ_JBHTJV010000002.1"/>
</dbReference>
<sequence length="268" mass="30864">MLAIRSALFNIAWYVNIIVQMIVQAPFYFFLKHETALSVPRRWAHTSHFLHKWLAGTVHDIQGIENVPDGGCIIASKHQSVWEFYSLYALLKDPCFVLKAELMKIPFFGWYVAKVNQIPIRRGDKSKAMRKMLADSKVAVDGDRQILIFPEGTRRQPGAEPNYRYGVTRMYLECNCPVVPVALTSGLFWPRRKFLRYPGKLRARFLEPIMPGLSAEEFSAELERRIEEACDQLYLETSLDPVHPPLNDAVKARIEIAKKRNEELKTNA</sequence>
<evidence type="ECO:0000259" key="5">
    <source>
        <dbReference type="SMART" id="SM00563"/>
    </source>
</evidence>
<keyword evidence="7" id="KW-1185">Reference proteome</keyword>
<evidence type="ECO:0000256" key="4">
    <source>
        <dbReference type="SAM" id="Phobius"/>
    </source>
</evidence>
<dbReference type="InterPro" id="IPR002123">
    <property type="entry name" value="Plipid/glycerol_acylTrfase"/>
</dbReference>
<gene>
    <name evidence="6" type="ORF">ACFQ14_01030</name>
</gene>
<keyword evidence="2" id="KW-0808">Transferase</keyword>
<feature type="domain" description="Phospholipid/glycerol acyltransferase" evidence="5">
    <location>
        <begin position="72"/>
        <end position="186"/>
    </location>
</feature>
<evidence type="ECO:0000256" key="3">
    <source>
        <dbReference type="ARBA" id="ARBA00023315"/>
    </source>
</evidence>
<dbReference type="EMBL" id="JBHTJV010000002">
    <property type="protein sequence ID" value="MFD0914984.1"/>
    <property type="molecule type" value="Genomic_DNA"/>
</dbReference>
<accession>A0ABW3FDX7</accession>
<dbReference type="CDD" id="cd07989">
    <property type="entry name" value="LPLAT_AGPAT-like"/>
    <property type="match status" value="1"/>
</dbReference>
<evidence type="ECO:0000256" key="2">
    <source>
        <dbReference type="ARBA" id="ARBA00022679"/>
    </source>
</evidence>
<proteinExistence type="predicted"/>
<comment type="caution">
    <text evidence="6">The sequence shown here is derived from an EMBL/GenBank/DDBJ whole genome shotgun (WGS) entry which is preliminary data.</text>
</comment>
<feature type="transmembrane region" description="Helical" evidence="4">
    <location>
        <begin position="12"/>
        <end position="31"/>
    </location>
</feature>
<dbReference type="PANTHER" id="PTHR10434">
    <property type="entry name" value="1-ACYL-SN-GLYCEROL-3-PHOSPHATE ACYLTRANSFERASE"/>
    <property type="match status" value="1"/>
</dbReference>
<reference evidence="7" key="1">
    <citation type="journal article" date="2019" name="Int. J. Syst. Evol. Microbiol.">
        <title>The Global Catalogue of Microorganisms (GCM) 10K type strain sequencing project: providing services to taxonomists for standard genome sequencing and annotation.</title>
        <authorList>
            <consortium name="The Broad Institute Genomics Platform"/>
            <consortium name="The Broad Institute Genome Sequencing Center for Infectious Disease"/>
            <person name="Wu L."/>
            <person name="Ma J."/>
        </authorList>
    </citation>
    <scope>NUCLEOTIDE SEQUENCE [LARGE SCALE GENOMIC DNA]</scope>
    <source>
        <strain evidence="7">CCUG 60023</strain>
    </source>
</reference>
<keyword evidence="4" id="KW-1133">Transmembrane helix</keyword>
<dbReference type="GO" id="GO:0016746">
    <property type="term" value="F:acyltransferase activity"/>
    <property type="evidence" value="ECO:0007669"/>
    <property type="project" value="UniProtKB-KW"/>
</dbReference>
<evidence type="ECO:0000313" key="7">
    <source>
        <dbReference type="Proteomes" id="UP001597101"/>
    </source>
</evidence>
<dbReference type="SUPFAM" id="SSF69593">
    <property type="entry name" value="Glycerol-3-phosphate (1)-acyltransferase"/>
    <property type="match status" value="1"/>
</dbReference>
<dbReference type="Proteomes" id="UP001597101">
    <property type="component" value="Unassembled WGS sequence"/>
</dbReference>
<comment type="pathway">
    <text evidence="1">Lipid metabolism.</text>
</comment>
<keyword evidence="4" id="KW-0812">Transmembrane</keyword>
<organism evidence="6 7">
    <name type="scientific">Pseudahrensia aquimaris</name>
    <dbReference type="NCBI Taxonomy" id="744461"/>
    <lineage>
        <taxon>Bacteria</taxon>
        <taxon>Pseudomonadati</taxon>
        <taxon>Pseudomonadota</taxon>
        <taxon>Alphaproteobacteria</taxon>
        <taxon>Hyphomicrobiales</taxon>
        <taxon>Ahrensiaceae</taxon>
        <taxon>Pseudahrensia</taxon>
    </lineage>
</organism>
<protein>
    <submittedName>
        <fullName evidence="6">Lysophospholipid acyltransferase family protein</fullName>
    </submittedName>
</protein>
<dbReference type="SMART" id="SM00563">
    <property type="entry name" value="PlsC"/>
    <property type="match status" value="1"/>
</dbReference>
<dbReference type="Pfam" id="PF01553">
    <property type="entry name" value="Acyltransferase"/>
    <property type="match status" value="1"/>
</dbReference>
<keyword evidence="3 6" id="KW-0012">Acyltransferase</keyword>
<dbReference type="PANTHER" id="PTHR10434:SF40">
    <property type="entry name" value="1-ACYL-SN-GLYCEROL-3-PHOSPHATE ACYLTRANSFERASE"/>
    <property type="match status" value="1"/>
</dbReference>